<name>A0A2N6PJ45_9MICO</name>
<keyword evidence="2" id="KW-1133">Transmembrane helix</keyword>
<protein>
    <submittedName>
        <fullName evidence="3">Uncharacterized protein</fullName>
    </submittedName>
</protein>
<feature type="transmembrane region" description="Helical" evidence="2">
    <location>
        <begin position="203"/>
        <end position="222"/>
    </location>
</feature>
<proteinExistence type="predicted"/>
<evidence type="ECO:0000256" key="1">
    <source>
        <dbReference type="SAM" id="MobiDB-lite"/>
    </source>
</evidence>
<accession>A0A2N6PJ45</accession>
<dbReference type="AlphaFoldDB" id="A0A2N6PJ45"/>
<feature type="region of interest" description="Disordered" evidence="1">
    <location>
        <begin position="325"/>
        <end position="353"/>
    </location>
</feature>
<reference evidence="3 4" key="1">
    <citation type="submission" date="2017-09" db="EMBL/GenBank/DDBJ databases">
        <title>Bacterial strain isolated from the female urinary microbiota.</title>
        <authorList>
            <person name="Thomas-White K."/>
            <person name="Kumar N."/>
            <person name="Forster S."/>
            <person name="Putonti C."/>
            <person name="Lawley T."/>
            <person name="Wolfe A.J."/>
        </authorList>
    </citation>
    <scope>NUCLEOTIDE SEQUENCE [LARGE SCALE GENOMIC DNA]</scope>
    <source>
        <strain evidence="3 4">UMB0680</strain>
    </source>
</reference>
<keyword evidence="4" id="KW-1185">Reference proteome</keyword>
<dbReference type="EMBL" id="PNFZ01000002">
    <property type="protein sequence ID" value="PMB98712.1"/>
    <property type="molecule type" value="Genomic_DNA"/>
</dbReference>
<dbReference type="Proteomes" id="UP000235703">
    <property type="component" value="Unassembled WGS sequence"/>
</dbReference>
<keyword evidence="2" id="KW-0812">Transmembrane</keyword>
<gene>
    <name evidence="3" type="ORF">CJ198_05210</name>
</gene>
<comment type="caution">
    <text evidence="3">The sequence shown here is derived from an EMBL/GenBank/DDBJ whole genome shotgun (WGS) entry which is preliminary data.</text>
</comment>
<evidence type="ECO:0000313" key="4">
    <source>
        <dbReference type="Proteomes" id="UP000235703"/>
    </source>
</evidence>
<sequence>MTRTATQRPAIDRPILLRILGTAAVLLLMVSALSTPVHSAEPKLGGQLATAQKLADSWTHERIYVEPALRTTYGDSTVASLTKMAEEPSPAVWVAVMSAPDGDFRKLSEILSLAAELHGEQGTYVLLEAELGMTRVVTNATGERGSLITSQDDRYLWDPDHSMSPVEWLRDILMRLKNPQEGEHKRSRVDDLRYYVYSEPVKSALWAAAALTVLLLGVYGIAKRRGARPGRYRLPSSVVKAARRASHDELRTMLGEDSLRIAARLEKLQAGELSEKQSEQVQHGFDAFSLARRISEDDSAREDDLAGAMVLFDIAEHDLNAVQSAVGAEDSGPRSHRGRRGTSESTSQGRTELGLCVINPRHGRAKTARKLPRMEKFASVSVPMCRQCVSAAAEGRRMQWLQVNGKPYPERDSVWGNTLYGAAGSDLVADVIRARAMGTD</sequence>
<evidence type="ECO:0000313" key="3">
    <source>
        <dbReference type="EMBL" id="PMB98712.1"/>
    </source>
</evidence>
<dbReference type="RefSeq" id="WP_102161429.1">
    <property type="nucleotide sequence ID" value="NZ_PNFZ01000002.1"/>
</dbReference>
<dbReference type="OrthoDB" id="3867729at2"/>
<organism evidence="3 4">
    <name type="scientific">Brevibacterium luteolum</name>
    <dbReference type="NCBI Taxonomy" id="199591"/>
    <lineage>
        <taxon>Bacteria</taxon>
        <taxon>Bacillati</taxon>
        <taxon>Actinomycetota</taxon>
        <taxon>Actinomycetes</taxon>
        <taxon>Micrococcales</taxon>
        <taxon>Brevibacteriaceae</taxon>
        <taxon>Brevibacterium</taxon>
    </lineage>
</organism>
<keyword evidence="2" id="KW-0472">Membrane</keyword>
<evidence type="ECO:0000256" key="2">
    <source>
        <dbReference type="SAM" id="Phobius"/>
    </source>
</evidence>